<comment type="catalytic activity">
    <reaction evidence="7 8">
        <text>heme b + 2 H(+) = protoporphyrin IX + Fe(2+)</text>
        <dbReference type="Rhea" id="RHEA:22584"/>
        <dbReference type="ChEBI" id="CHEBI:15378"/>
        <dbReference type="ChEBI" id="CHEBI:29033"/>
        <dbReference type="ChEBI" id="CHEBI:57306"/>
        <dbReference type="ChEBI" id="CHEBI:60344"/>
        <dbReference type="EC" id="4.98.1.1"/>
    </reaction>
</comment>
<keyword evidence="7" id="KW-0479">Metal-binding</keyword>
<dbReference type="STRING" id="1238182.C882_3222"/>
<dbReference type="PANTHER" id="PTHR11108">
    <property type="entry name" value="FERROCHELATASE"/>
    <property type="match status" value="1"/>
</dbReference>
<dbReference type="InterPro" id="IPR001015">
    <property type="entry name" value="Ferrochelatase"/>
</dbReference>
<organism evidence="9 10">
    <name type="scientific">Caenispirillum salinarum AK4</name>
    <dbReference type="NCBI Taxonomy" id="1238182"/>
    <lineage>
        <taxon>Bacteria</taxon>
        <taxon>Pseudomonadati</taxon>
        <taxon>Pseudomonadota</taxon>
        <taxon>Alphaproteobacteria</taxon>
        <taxon>Rhodospirillales</taxon>
        <taxon>Novispirillaceae</taxon>
        <taxon>Caenispirillum</taxon>
    </lineage>
</organism>
<evidence type="ECO:0000313" key="9">
    <source>
        <dbReference type="EMBL" id="EKV32158.1"/>
    </source>
</evidence>
<dbReference type="AlphaFoldDB" id="K9HPI6"/>
<dbReference type="UniPathway" id="UPA00252">
    <property type="reaction ID" value="UER00325"/>
</dbReference>
<dbReference type="HAMAP" id="MF_00323">
    <property type="entry name" value="Ferrochelatase"/>
    <property type="match status" value="1"/>
</dbReference>
<comment type="catalytic activity">
    <reaction evidence="6">
        <text>Fe-coproporphyrin III + 2 H(+) = coproporphyrin III + Fe(2+)</text>
        <dbReference type="Rhea" id="RHEA:49572"/>
        <dbReference type="ChEBI" id="CHEBI:15378"/>
        <dbReference type="ChEBI" id="CHEBI:29033"/>
        <dbReference type="ChEBI" id="CHEBI:68438"/>
        <dbReference type="ChEBI" id="CHEBI:131725"/>
        <dbReference type="EC" id="4.99.1.9"/>
    </reaction>
    <physiologicalReaction direction="right-to-left" evidence="6">
        <dbReference type="Rhea" id="RHEA:49574"/>
    </physiologicalReaction>
</comment>
<dbReference type="SUPFAM" id="SSF53800">
    <property type="entry name" value="Chelatase"/>
    <property type="match status" value="1"/>
</dbReference>
<keyword evidence="2 7" id="KW-0408">Iron</keyword>
<dbReference type="OrthoDB" id="9809741at2"/>
<dbReference type="GO" id="GO:0006783">
    <property type="term" value="P:heme biosynthetic process"/>
    <property type="evidence" value="ECO:0007669"/>
    <property type="project" value="UniProtKB-UniRule"/>
</dbReference>
<feature type="binding site" evidence="7">
    <location>
        <position position="277"/>
    </location>
    <ligand>
        <name>Fe(2+)</name>
        <dbReference type="ChEBI" id="CHEBI:29033"/>
    </ligand>
</feature>
<keyword evidence="5 7" id="KW-0627">Porphyrin biosynthesis</keyword>
<dbReference type="Pfam" id="PF00762">
    <property type="entry name" value="Ferrochelatase"/>
    <property type="match status" value="1"/>
</dbReference>
<dbReference type="EC" id="4.98.1.1" evidence="7 8"/>
<dbReference type="EMBL" id="ANHY01000004">
    <property type="protein sequence ID" value="EKV32158.1"/>
    <property type="molecule type" value="Genomic_DNA"/>
</dbReference>
<accession>K9HPI6</accession>
<evidence type="ECO:0000256" key="5">
    <source>
        <dbReference type="ARBA" id="ARBA00023244"/>
    </source>
</evidence>
<dbReference type="PANTHER" id="PTHR11108:SF1">
    <property type="entry name" value="FERROCHELATASE, MITOCHONDRIAL"/>
    <property type="match status" value="1"/>
</dbReference>
<keyword evidence="7 8" id="KW-0963">Cytoplasm</keyword>
<evidence type="ECO:0000256" key="8">
    <source>
        <dbReference type="RuleBase" id="RU000607"/>
    </source>
</evidence>
<keyword evidence="4 7" id="KW-0456">Lyase</keyword>
<feature type="binding site" evidence="7">
    <location>
        <position position="197"/>
    </location>
    <ligand>
        <name>Fe(2+)</name>
        <dbReference type="ChEBI" id="CHEBI:29033"/>
    </ligand>
</feature>
<name>K9HPI6_9PROT</name>
<reference evidence="9 10" key="1">
    <citation type="journal article" date="2013" name="Genome Announc.">
        <title>Draft Genome Sequence of an Alphaproteobacterium, Caenispirillum salinarum AK4(T), Isolated from a Solar Saltern.</title>
        <authorList>
            <person name="Khatri I."/>
            <person name="Singh A."/>
            <person name="Korpole S."/>
            <person name="Pinnaka A.K."/>
            <person name="Subramanian S."/>
        </authorList>
    </citation>
    <scope>NUCLEOTIDE SEQUENCE [LARGE SCALE GENOMIC DNA]</scope>
    <source>
        <strain evidence="9 10">AK4</strain>
    </source>
</reference>
<dbReference type="CDD" id="cd03411">
    <property type="entry name" value="Ferrochelatase_N"/>
    <property type="match status" value="1"/>
</dbReference>
<dbReference type="RefSeq" id="WP_009539419.1">
    <property type="nucleotide sequence ID" value="NZ_ANHY01000004.1"/>
</dbReference>
<dbReference type="Gene3D" id="3.40.50.1400">
    <property type="match status" value="2"/>
</dbReference>
<evidence type="ECO:0000256" key="2">
    <source>
        <dbReference type="ARBA" id="ARBA00023004"/>
    </source>
</evidence>
<dbReference type="CDD" id="cd00419">
    <property type="entry name" value="Ferrochelatase_C"/>
    <property type="match status" value="1"/>
</dbReference>
<dbReference type="GO" id="GO:0004325">
    <property type="term" value="F:ferrochelatase activity"/>
    <property type="evidence" value="ECO:0007669"/>
    <property type="project" value="UniProtKB-UniRule"/>
</dbReference>
<evidence type="ECO:0000256" key="4">
    <source>
        <dbReference type="ARBA" id="ARBA00023239"/>
    </source>
</evidence>
<dbReference type="Proteomes" id="UP000009881">
    <property type="component" value="Unassembled WGS sequence"/>
</dbReference>
<evidence type="ECO:0000256" key="6">
    <source>
        <dbReference type="ARBA" id="ARBA00024536"/>
    </source>
</evidence>
<comment type="function">
    <text evidence="7 8">Catalyzes the ferrous insertion into protoporphyrin IX.</text>
</comment>
<keyword evidence="3 7" id="KW-0350">Heme biosynthesis</keyword>
<dbReference type="PATRIC" id="fig|1238182.3.peg.970"/>
<evidence type="ECO:0000256" key="3">
    <source>
        <dbReference type="ARBA" id="ARBA00023133"/>
    </source>
</evidence>
<dbReference type="InterPro" id="IPR033644">
    <property type="entry name" value="Ferrochelatase_C"/>
</dbReference>
<evidence type="ECO:0000313" key="10">
    <source>
        <dbReference type="Proteomes" id="UP000009881"/>
    </source>
</evidence>
<dbReference type="eggNOG" id="COG0276">
    <property type="taxonomic scope" value="Bacteria"/>
</dbReference>
<sequence>MKKLAVVLFNLGGPDSPEAIRPFLFNLFNDPAIIGAPKPVRWALAQVISRRRAPVAREIYANLDGRSPLLPHTQDQATALQAALKGAADEVGVFIAMRYWHPLTAETVKRVKDFGAEKVVLLPLYPQYSSTTSGSSIGEWTREAARQGLTADTVSVCCYPTDPGFVRAQAALLAETLDALEAERGDLPPPRVLFSAHGLPKKVIEAGDPYQWQVEQTSAAVAAHLNRPDLDWKVTYQSRVGPLEWIGPATDDEIQAAGAEKRPLVVVPIAFVSEHSETLVELDIEYGELAEQSGVPLYRRVSTVLSAPPFIEGLAGLVRQAAASGDTPVSEKGGRLCPGTCGRCPNRTSAHAHGEAAVAPAQAAL</sequence>
<dbReference type="InterPro" id="IPR033659">
    <property type="entry name" value="Ferrochelatase_N"/>
</dbReference>
<dbReference type="GO" id="GO:0005737">
    <property type="term" value="C:cytoplasm"/>
    <property type="evidence" value="ECO:0007669"/>
    <property type="project" value="UniProtKB-SubCell"/>
</dbReference>
<protein>
    <recommendedName>
        <fullName evidence="7 8">Ferrochelatase</fullName>
        <ecNumber evidence="7 8">4.98.1.1</ecNumber>
    </recommendedName>
    <alternativeName>
        <fullName evidence="7">Heme synthase</fullName>
    </alternativeName>
    <alternativeName>
        <fullName evidence="7">Protoheme ferro-lyase</fullName>
    </alternativeName>
</protein>
<dbReference type="NCBIfam" id="TIGR00109">
    <property type="entry name" value="hemH"/>
    <property type="match status" value="1"/>
</dbReference>
<comment type="subcellular location">
    <subcellularLocation>
        <location evidence="7 8">Cytoplasm</location>
    </subcellularLocation>
</comment>
<dbReference type="PROSITE" id="PS00534">
    <property type="entry name" value="FERROCHELATASE"/>
    <property type="match status" value="1"/>
</dbReference>
<evidence type="ECO:0000256" key="1">
    <source>
        <dbReference type="ARBA" id="ARBA00007718"/>
    </source>
</evidence>
<proteinExistence type="inferred from homology"/>
<comment type="similarity">
    <text evidence="1 7 8">Belongs to the ferrochelatase family.</text>
</comment>
<dbReference type="InterPro" id="IPR019772">
    <property type="entry name" value="Ferrochelatase_AS"/>
</dbReference>
<comment type="caution">
    <text evidence="9">The sequence shown here is derived from an EMBL/GenBank/DDBJ whole genome shotgun (WGS) entry which is preliminary data.</text>
</comment>
<comment type="pathway">
    <text evidence="7 8">Porphyrin-containing compound metabolism; protoheme biosynthesis; protoheme from protoporphyrin-IX: step 1/1.</text>
</comment>
<keyword evidence="10" id="KW-1185">Reference proteome</keyword>
<dbReference type="GO" id="GO:0046872">
    <property type="term" value="F:metal ion binding"/>
    <property type="evidence" value="ECO:0007669"/>
    <property type="project" value="UniProtKB-KW"/>
</dbReference>
<gene>
    <name evidence="7" type="primary">hemH</name>
    <name evidence="9" type="ORF">C882_3222</name>
</gene>
<evidence type="ECO:0000256" key="7">
    <source>
        <dbReference type="HAMAP-Rule" id="MF_00323"/>
    </source>
</evidence>